<comment type="caution">
    <text evidence="1">The sequence shown here is derived from an EMBL/GenBank/DDBJ whole genome shotgun (WGS) entry which is preliminary data.</text>
</comment>
<evidence type="ECO:0000313" key="2">
    <source>
        <dbReference type="Proteomes" id="UP001159363"/>
    </source>
</evidence>
<reference evidence="1 2" key="1">
    <citation type="submission" date="2023-02" db="EMBL/GenBank/DDBJ databases">
        <title>LHISI_Scaffold_Assembly.</title>
        <authorList>
            <person name="Stuart O.P."/>
            <person name="Cleave R."/>
            <person name="Magrath M.J.L."/>
            <person name="Mikheyev A.S."/>
        </authorList>
    </citation>
    <scope>NUCLEOTIDE SEQUENCE [LARGE SCALE GENOMIC DNA]</scope>
    <source>
        <strain evidence="1">Daus_M_001</strain>
        <tissue evidence="1">Leg muscle</tissue>
    </source>
</reference>
<evidence type="ECO:0000313" key="1">
    <source>
        <dbReference type="EMBL" id="KAJ8868179.1"/>
    </source>
</evidence>
<accession>A0ABQ9G6V7</accession>
<proteinExistence type="predicted"/>
<organism evidence="1 2">
    <name type="scientific">Dryococelus australis</name>
    <dbReference type="NCBI Taxonomy" id="614101"/>
    <lineage>
        <taxon>Eukaryota</taxon>
        <taxon>Metazoa</taxon>
        <taxon>Ecdysozoa</taxon>
        <taxon>Arthropoda</taxon>
        <taxon>Hexapoda</taxon>
        <taxon>Insecta</taxon>
        <taxon>Pterygota</taxon>
        <taxon>Neoptera</taxon>
        <taxon>Polyneoptera</taxon>
        <taxon>Phasmatodea</taxon>
        <taxon>Verophasmatodea</taxon>
        <taxon>Anareolatae</taxon>
        <taxon>Phasmatidae</taxon>
        <taxon>Eurycanthinae</taxon>
        <taxon>Dryococelus</taxon>
    </lineage>
</organism>
<keyword evidence="2" id="KW-1185">Reference proteome</keyword>
<sequence length="216" mass="25065">MLSRKFLCIEHSKNIQIQSKKLENVSTDIMNSPHQIFGEHAQCQSYYCQGTNSDERNFVPERKKAALFQILQKLVDVTDHSRNLLKNLNSNLFAKFIGGQKINFTQRRSYQGRCAAAELSHNIRTPLYKLHKKLFNKNSSSKFTIPPKTQLLFRVQKFHSNKIKRTKKIVEKINSTNVSYEPNANKPDLLPDQLEVNRLACASDEIKEMERETILK</sequence>
<dbReference type="EMBL" id="JARBHB010000015">
    <property type="protein sequence ID" value="KAJ8868179.1"/>
    <property type="molecule type" value="Genomic_DNA"/>
</dbReference>
<dbReference type="Proteomes" id="UP001159363">
    <property type="component" value="Chromosome 14"/>
</dbReference>
<gene>
    <name evidence="1" type="ORF">PR048_031988</name>
</gene>
<protein>
    <submittedName>
        <fullName evidence="1">Uncharacterized protein</fullName>
    </submittedName>
</protein>
<name>A0ABQ9G6V7_9NEOP</name>